<dbReference type="Gene3D" id="3.40.50.1110">
    <property type="entry name" value="SGNH hydrolase"/>
    <property type="match status" value="1"/>
</dbReference>
<evidence type="ECO:0000313" key="4">
    <source>
        <dbReference type="Proteomes" id="UP000224567"/>
    </source>
</evidence>
<dbReference type="InterPro" id="IPR036514">
    <property type="entry name" value="SGNH_hydro_sf"/>
</dbReference>
<feature type="domain" description="Sialate O-acetylesterase" evidence="2">
    <location>
        <begin position="3"/>
        <end position="69"/>
    </location>
</feature>
<dbReference type="EMBL" id="MLFT02000007">
    <property type="protein sequence ID" value="PHT43143.1"/>
    <property type="molecule type" value="Genomic_DNA"/>
</dbReference>
<dbReference type="InterPro" id="IPR052940">
    <property type="entry name" value="Carb_Esterase_6"/>
</dbReference>
<name>A0A2G2WD10_CAPBA</name>
<sequence length="77" mass="8592">MVEVFIEQYREIVDDSTAAFLVAIALGDESYIEKIREAQKAIDLPNVVCVDARGLQLKEDKSSFNHKGSSYIRSNVG</sequence>
<dbReference type="Pfam" id="PF03629">
    <property type="entry name" value="SASA"/>
    <property type="match status" value="1"/>
</dbReference>
<proteinExistence type="predicted"/>
<protein>
    <submittedName>
        <fullName evidence="3">Carbohydrate esterase</fullName>
    </submittedName>
</protein>
<evidence type="ECO:0000313" key="3">
    <source>
        <dbReference type="EMBL" id="PHT43143.1"/>
    </source>
</evidence>
<dbReference type="Proteomes" id="UP000224567">
    <property type="component" value="Unassembled WGS sequence"/>
</dbReference>
<accession>A0A2G2WD10</accession>
<gene>
    <name evidence="3" type="ORF">CQW23_17168</name>
</gene>
<reference evidence="3 4" key="1">
    <citation type="journal article" date="2017" name="Genome Biol.">
        <title>New reference genome sequences of hot pepper reveal the massive evolution of plant disease-resistance genes by retroduplication.</title>
        <authorList>
            <person name="Kim S."/>
            <person name="Park J."/>
            <person name="Yeom S.I."/>
            <person name="Kim Y.M."/>
            <person name="Seo E."/>
            <person name="Kim K.T."/>
            <person name="Kim M.S."/>
            <person name="Lee J.M."/>
            <person name="Cheong K."/>
            <person name="Shin H.S."/>
            <person name="Kim S.B."/>
            <person name="Han K."/>
            <person name="Lee J."/>
            <person name="Park M."/>
            <person name="Lee H.A."/>
            <person name="Lee H.Y."/>
            <person name="Lee Y."/>
            <person name="Oh S."/>
            <person name="Lee J.H."/>
            <person name="Choi E."/>
            <person name="Choi E."/>
            <person name="Lee S.E."/>
            <person name="Jeon J."/>
            <person name="Kim H."/>
            <person name="Choi G."/>
            <person name="Song H."/>
            <person name="Lee J."/>
            <person name="Lee S.C."/>
            <person name="Kwon J.K."/>
            <person name="Lee H.Y."/>
            <person name="Koo N."/>
            <person name="Hong Y."/>
            <person name="Kim R.W."/>
            <person name="Kang W.H."/>
            <person name="Huh J.H."/>
            <person name="Kang B.C."/>
            <person name="Yang T.J."/>
            <person name="Lee Y.H."/>
            <person name="Bennetzen J.L."/>
            <person name="Choi D."/>
        </authorList>
    </citation>
    <scope>NUCLEOTIDE SEQUENCE [LARGE SCALE GENOMIC DNA]</scope>
    <source>
        <strain evidence="4">cv. PBC81</strain>
    </source>
</reference>
<dbReference type="AlphaFoldDB" id="A0A2G2WD10"/>
<dbReference type="PANTHER" id="PTHR31988:SF19">
    <property type="entry name" value="9-O-ACETYL-N-ACETYLNEURAMINIC ACID DEACETYLASE-RELATED"/>
    <property type="match status" value="1"/>
</dbReference>
<dbReference type="OrthoDB" id="1717599at2759"/>
<comment type="caution">
    <text evidence="3">The sequence shown here is derived from an EMBL/GenBank/DDBJ whole genome shotgun (WGS) entry which is preliminary data.</text>
</comment>
<reference evidence="4" key="2">
    <citation type="journal article" date="2017" name="J. Anim. Genet.">
        <title>Multiple reference genome sequences of hot pepper reveal the massive evolution of plant disease resistance genes by retroduplication.</title>
        <authorList>
            <person name="Kim S."/>
            <person name="Park J."/>
            <person name="Yeom S.-I."/>
            <person name="Kim Y.-M."/>
            <person name="Seo E."/>
            <person name="Kim K.-T."/>
            <person name="Kim M.-S."/>
            <person name="Lee J.M."/>
            <person name="Cheong K."/>
            <person name="Shin H.-S."/>
            <person name="Kim S.-B."/>
            <person name="Han K."/>
            <person name="Lee J."/>
            <person name="Park M."/>
            <person name="Lee H.-A."/>
            <person name="Lee H.-Y."/>
            <person name="Lee Y."/>
            <person name="Oh S."/>
            <person name="Lee J.H."/>
            <person name="Choi E."/>
            <person name="Choi E."/>
            <person name="Lee S.E."/>
            <person name="Jeon J."/>
            <person name="Kim H."/>
            <person name="Choi G."/>
            <person name="Song H."/>
            <person name="Lee J."/>
            <person name="Lee S.-C."/>
            <person name="Kwon J.-K."/>
            <person name="Lee H.-Y."/>
            <person name="Koo N."/>
            <person name="Hong Y."/>
            <person name="Kim R.W."/>
            <person name="Kang W.-H."/>
            <person name="Huh J.H."/>
            <person name="Kang B.-C."/>
            <person name="Yang T.-J."/>
            <person name="Lee Y.-H."/>
            <person name="Bennetzen J.L."/>
            <person name="Choi D."/>
        </authorList>
    </citation>
    <scope>NUCLEOTIDE SEQUENCE [LARGE SCALE GENOMIC DNA]</scope>
    <source>
        <strain evidence="4">cv. PBC81</strain>
    </source>
</reference>
<evidence type="ECO:0000259" key="2">
    <source>
        <dbReference type="Pfam" id="PF03629"/>
    </source>
</evidence>
<dbReference type="PANTHER" id="PTHR31988">
    <property type="entry name" value="ESTERASE, PUTATIVE (DUF303)-RELATED"/>
    <property type="match status" value="1"/>
</dbReference>
<dbReference type="InterPro" id="IPR005181">
    <property type="entry name" value="SASA"/>
</dbReference>
<organism evidence="3 4">
    <name type="scientific">Capsicum baccatum</name>
    <name type="common">Peruvian pepper</name>
    <dbReference type="NCBI Taxonomy" id="33114"/>
    <lineage>
        <taxon>Eukaryota</taxon>
        <taxon>Viridiplantae</taxon>
        <taxon>Streptophyta</taxon>
        <taxon>Embryophyta</taxon>
        <taxon>Tracheophyta</taxon>
        <taxon>Spermatophyta</taxon>
        <taxon>Magnoliopsida</taxon>
        <taxon>eudicotyledons</taxon>
        <taxon>Gunneridae</taxon>
        <taxon>Pentapetalae</taxon>
        <taxon>asterids</taxon>
        <taxon>lamiids</taxon>
        <taxon>Solanales</taxon>
        <taxon>Solanaceae</taxon>
        <taxon>Solanoideae</taxon>
        <taxon>Capsiceae</taxon>
        <taxon>Capsicum</taxon>
    </lineage>
</organism>
<keyword evidence="4" id="KW-1185">Reference proteome</keyword>
<dbReference type="GO" id="GO:0016787">
    <property type="term" value="F:hydrolase activity"/>
    <property type="evidence" value="ECO:0007669"/>
    <property type="project" value="UniProtKB-KW"/>
</dbReference>
<evidence type="ECO:0000256" key="1">
    <source>
        <dbReference type="ARBA" id="ARBA00022801"/>
    </source>
</evidence>
<keyword evidence="1" id="KW-0378">Hydrolase</keyword>